<accession>A0A1X1RLK2</accession>
<evidence type="ECO:0000256" key="5">
    <source>
        <dbReference type="ARBA" id="ARBA00023004"/>
    </source>
</evidence>
<dbReference type="GO" id="GO:0051538">
    <property type="term" value="F:3 iron, 4 sulfur cluster binding"/>
    <property type="evidence" value="ECO:0007669"/>
    <property type="project" value="UniProtKB-KW"/>
</dbReference>
<evidence type="ECO:0000256" key="4">
    <source>
        <dbReference type="ARBA" id="ARBA00022982"/>
    </source>
</evidence>
<dbReference type="AlphaFoldDB" id="A0A1X1RLK2"/>
<dbReference type="InterPro" id="IPR017896">
    <property type="entry name" value="4Fe4S_Fe-S-bd"/>
</dbReference>
<evidence type="ECO:0000313" key="13">
    <source>
        <dbReference type="Proteomes" id="UP000230971"/>
    </source>
</evidence>
<reference evidence="10 12" key="1">
    <citation type="submission" date="2016-01" db="EMBL/GenBank/DDBJ databases">
        <title>The new phylogeny of the genus Mycobacterium.</title>
        <authorList>
            <person name="Tarcisio F."/>
            <person name="Conor M."/>
            <person name="Antonella G."/>
            <person name="Elisabetta G."/>
            <person name="Giulia F.S."/>
            <person name="Sara T."/>
            <person name="Anna F."/>
            <person name="Clotilde B."/>
            <person name="Roberto B."/>
            <person name="Veronica D.S."/>
            <person name="Fabio R."/>
            <person name="Monica P."/>
            <person name="Olivier J."/>
            <person name="Enrico T."/>
            <person name="Nicola S."/>
        </authorList>
    </citation>
    <scope>NUCLEOTIDE SEQUENCE [LARGE SCALE GENOMIC DNA]</scope>
    <source>
        <strain evidence="10 12">DSM 44243</strain>
    </source>
</reference>
<dbReference type="SUPFAM" id="SSF54862">
    <property type="entry name" value="4Fe-4S ferredoxins"/>
    <property type="match status" value="1"/>
</dbReference>
<dbReference type="InterPro" id="IPR051269">
    <property type="entry name" value="Fe-S_cluster_ET"/>
</dbReference>
<dbReference type="Proteomes" id="UP000230971">
    <property type="component" value="Unassembled WGS sequence"/>
</dbReference>
<dbReference type="PANTHER" id="PTHR36923:SF3">
    <property type="entry name" value="FERREDOXIN"/>
    <property type="match status" value="1"/>
</dbReference>
<dbReference type="OrthoDB" id="3215519at2"/>
<keyword evidence="5 8" id="KW-0408">Iron</keyword>
<dbReference type="InterPro" id="IPR001080">
    <property type="entry name" value="3Fe4S_ferredoxin"/>
</dbReference>
<evidence type="ECO:0000313" key="10">
    <source>
        <dbReference type="EMBL" id="ORV08663.1"/>
    </source>
</evidence>
<keyword evidence="2 8" id="KW-0813">Transport</keyword>
<dbReference type="RefSeq" id="WP_062538691.1">
    <property type="nucleotide sequence ID" value="NZ_BBUN01000046.1"/>
</dbReference>
<dbReference type="STRING" id="28045.AWB95_19205"/>
<dbReference type="GO" id="GO:0005506">
    <property type="term" value="F:iron ion binding"/>
    <property type="evidence" value="ECO:0007669"/>
    <property type="project" value="UniProtKB-UniRule"/>
</dbReference>
<evidence type="ECO:0000256" key="2">
    <source>
        <dbReference type="ARBA" id="ARBA00022448"/>
    </source>
</evidence>
<dbReference type="EMBL" id="PDKV01000016">
    <property type="protein sequence ID" value="PIB78419.1"/>
    <property type="molecule type" value="Genomic_DNA"/>
</dbReference>
<evidence type="ECO:0000256" key="7">
    <source>
        <dbReference type="ARBA" id="ARBA00023291"/>
    </source>
</evidence>
<comment type="caution">
    <text evidence="10">The sequence shown here is derived from an EMBL/GenBank/DDBJ whole genome shotgun (WGS) entry which is preliminary data.</text>
</comment>
<organism evidence="10 12">
    <name type="scientific">Mycobacterium celatum</name>
    <dbReference type="NCBI Taxonomy" id="28045"/>
    <lineage>
        <taxon>Bacteria</taxon>
        <taxon>Bacillati</taxon>
        <taxon>Actinomycetota</taxon>
        <taxon>Actinomycetes</taxon>
        <taxon>Mycobacteriales</taxon>
        <taxon>Mycobacteriaceae</taxon>
        <taxon>Mycobacterium</taxon>
    </lineage>
</organism>
<sequence>MKARVDEERCRGHGICTTICPSVFEINDDGYSVVTVSEIPAEFEDAVRDAVKDCPEQAIEAS</sequence>
<evidence type="ECO:0000256" key="6">
    <source>
        <dbReference type="ARBA" id="ARBA00023014"/>
    </source>
</evidence>
<evidence type="ECO:0000313" key="12">
    <source>
        <dbReference type="Proteomes" id="UP000193907"/>
    </source>
</evidence>
<dbReference type="PRINTS" id="PR00352">
    <property type="entry name" value="3FE4SFRDOXIN"/>
</dbReference>
<evidence type="ECO:0000256" key="8">
    <source>
        <dbReference type="RuleBase" id="RU368020"/>
    </source>
</evidence>
<dbReference type="Gene3D" id="3.30.70.20">
    <property type="match status" value="1"/>
</dbReference>
<evidence type="ECO:0000256" key="3">
    <source>
        <dbReference type="ARBA" id="ARBA00022723"/>
    </source>
</evidence>
<protein>
    <recommendedName>
        <fullName evidence="8">Ferredoxin</fullName>
    </recommendedName>
</protein>
<dbReference type="PANTHER" id="PTHR36923">
    <property type="entry name" value="FERREDOXIN"/>
    <property type="match status" value="1"/>
</dbReference>
<keyword evidence="3 8" id="KW-0479">Metal-binding</keyword>
<reference evidence="11 13" key="2">
    <citation type="journal article" date="2017" name="Infect. Genet. Evol.">
        <title>The new phylogeny of the genus Mycobacterium: The old and the news.</title>
        <authorList>
            <person name="Tortoli E."/>
            <person name="Fedrizzi T."/>
            <person name="Meehan C.J."/>
            <person name="Trovato A."/>
            <person name="Grottola A."/>
            <person name="Giacobazzi E."/>
            <person name="Serpini G.F."/>
            <person name="Tagliazucchi S."/>
            <person name="Fabio A."/>
            <person name="Bettua C."/>
            <person name="Bertorelli R."/>
            <person name="Frascaro F."/>
            <person name="De Sanctis V."/>
            <person name="Pecorari M."/>
            <person name="Jousson O."/>
            <person name="Segata N."/>
            <person name="Cirillo D.M."/>
        </authorList>
    </citation>
    <scope>NUCLEOTIDE SEQUENCE [LARGE SCALE GENOMIC DNA]</scope>
    <source>
        <strain evidence="11 13">NCTC 12882</strain>
    </source>
</reference>
<dbReference type="EMBL" id="LQOM01000044">
    <property type="protein sequence ID" value="ORV08663.1"/>
    <property type="molecule type" value="Genomic_DNA"/>
</dbReference>
<evidence type="ECO:0000313" key="11">
    <source>
        <dbReference type="EMBL" id="PIB78419.1"/>
    </source>
</evidence>
<comment type="function">
    <text evidence="8">Ferredoxins are iron-sulfur proteins that transfer electrons in a wide variety of metabolic reactions.</text>
</comment>
<dbReference type="Proteomes" id="UP000193907">
    <property type="component" value="Unassembled WGS sequence"/>
</dbReference>
<dbReference type="GO" id="GO:0009055">
    <property type="term" value="F:electron transfer activity"/>
    <property type="evidence" value="ECO:0007669"/>
    <property type="project" value="UniProtKB-UniRule"/>
</dbReference>
<evidence type="ECO:0000256" key="1">
    <source>
        <dbReference type="ARBA" id="ARBA00001927"/>
    </source>
</evidence>
<proteinExistence type="predicted"/>
<dbReference type="PROSITE" id="PS51379">
    <property type="entry name" value="4FE4S_FER_2"/>
    <property type="match status" value="1"/>
</dbReference>
<name>A0A1X1RLK2_MYCCE</name>
<keyword evidence="4 8" id="KW-0249">Electron transport</keyword>
<gene>
    <name evidence="10" type="ORF">AWB95_19205</name>
    <name evidence="11" type="ORF">CQY23_14285</name>
</gene>
<keyword evidence="7" id="KW-0003">3Fe-4S</keyword>
<evidence type="ECO:0000259" key="9">
    <source>
        <dbReference type="PROSITE" id="PS51379"/>
    </source>
</evidence>
<dbReference type="Pfam" id="PF13459">
    <property type="entry name" value="Fer4_15"/>
    <property type="match status" value="1"/>
</dbReference>
<keyword evidence="12" id="KW-1185">Reference proteome</keyword>
<keyword evidence="6 8" id="KW-0411">Iron-sulfur</keyword>
<comment type="cofactor">
    <cofactor evidence="1">
        <name>[3Fe-4S] cluster</name>
        <dbReference type="ChEBI" id="CHEBI:21137"/>
    </cofactor>
</comment>
<feature type="domain" description="4Fe-4S ferredoxin-type" evidence="9">
    <location>
        <begin position="1"/>
        <end position="29"/>
    </location>
</feature>